<dbReference type="RefSeq" id="WP_109188584.1">
    <property type="nucleotide sequence ID" value="NZ_BMYA01000001.1"/>
</dbReference>
<dbReference type="Gene3D" id="3.30.360.10">
    <property type="entry name" value="Dihydrodipicolinate Reductase, domain 2"/>
    <property type="match status" value="1"/>
</dbReference>
<evidence type="ECO:0000256" key="8">
    <source>
        <dbReference type="ARBA" id="ARBA00022915"/>
    </source>
</evidence>
<dbReference type="PIRSF" id="PIRSF025648">
    <property type="entry name" value="DDH"/>
    <property type="match status" value="1"/>
</dbReference>
<evidence type="ECO:0000256" key="10">
    <source>
        <dbReference type="ARBA" id="ARBA00023154"/>
    </source>
</evidence>
<protein>
    <recommendedName>
        <fullName evidence="5 12">Meso-diaminopimelate D-dehydrogenase</fullName>
        <shortName evidence="12">DAPDH</shortName>
        <shortName evidence="12">Meso-DAP dehydrogenase</shortName>
        <ecNumber evidence="4 12">1.4.1.16</ecNumber>
    </recommendedName>
</protein>
<dbReference type="InterPro" id="IPR032094">
    <property type="entry name" value="Meso-DAP_DH_C"/>
</dbReference>
<gene>
    <name evidence="16" type="ORF">DC083_02020</name>
</gene>
<evidence type="ECO:0000259" key="15">
    <source>
        <dbReference type="Pfam" id="PF16654"/>
    </source>
</evidence>
<dbReference type="SUPFAM" id="SSF51735">
    <property type="entry name" value="NAD(P)-binding Rossmann-fold domains"/>
    <property type="match status" value="1"/>
</dbReference>
<evidence type="ECO:0000256" key="1">
    <source>
        <dbReference type="ARBA" id="ARBA00004896"/>
    </source>
</evidence>
<dbReference type="InterPro" id="IPR000683">
    <property type="entry name" value="Gfo/Idh/MocA-like_OxRdtase_N"/>
</dbReference>
<evidence type="ECO:0000313" key="16">
    <source>
        <dbReference type="EMBL" id="PWD81983.1"/>
    </source>
</evidence>
<dbReference type="Pfam" id="PF01408">
    <property type="entry name" value="GFO_IDH_MocA"/>
    <property type="match status" value="1"/>
</dbReference>
<dbReference type="Proteomes" id="UP000245020">
    <property type="component" value="Unassembled WGS sequence"/>
</dbReference>
<feature type="domain" description="Gfo/Idh/MocA-like oxidoreductase N-terminal" evidence="14">
    <location>
        <begin position="5"/>
        <end position="84"/>
    </location>
</feature>
<comment type="catalytic activity">
    <reaction evidence="11 12">
        <text>meso-2,6-diaminopimelate + NADP(+) + H2O = (S)-2-amino-6-oxoheptanedioate + NH4(+) + NADPH + H(+)</text>
        <dbReference type="Rhea" id="RHEA:13561"/>
        <dbReference type="ChEBI" id="CHEBI:15377"/>
        <dbReference type="ChEBI" id="CHEBI:15378"/>
        <dbReference type="ChEBI" id="CHEBI:28938"/>
        <dbReference type="ChEBI" id="CHEBI:57783"/>
        <dbReference type="ChEBI" id="CHEBI:57791"/>
        <dbReference type="ChEBI" id="CHEBI:58349"/>
        <dbReference type="ChEBI" id="CHEBI:58556"/>
        <dbReference type="EC" id="1.4.1.16"/>
    </reaction>
</comment>
<evidence type="ECO:0000256" key="5">
    <source>
        <dbReference type="ARBA" id="ARBA00021654"/>
    </source>
</evidence>
<dbReference type="GO" id="GO:0000166">
    <property type="term" value="F:nucleotide binding"/>
    <property type="evidence" value="ECO:0007669"/>
    <property type="project" value="UniProtKB-KW"/>
</dbReference>
<feature type="binding site" evidence="13">
    <location>
        <begin position="116"/>
        <end position="120"/>
    </location>
    <ligand>
        <name>NADP(+)</name>
        <dbReference type="ChEBI" id="CHEBI:58349"/>
    </ligand>
</feature>
<accession>A0A2U2AH54</accession>
<comment type="pathway">
    <text evidence="1 12">Amino-acid biosynthesis; L-lysine biosynthesis via DAP pathway; DL-2,6-diaminopimelate from (S)-tetrahydrodipicolinate: step 1/1.</text>
</comment>
<evidence type="ECO:0000256" key="13">
    <source>
        <dbReference type="PIRSR" id="PIRSR025648-1"/>
    </source>
</evidence>
<dbReference type="NCBIfam" id="TIGR01921">
    <property type="entry name" value="DAP-DH"/>
    <property type="match status" value="1"/>
</dbReference>
<evidence type="ECO:0000259" key="14">
    <source>
        <dbReference type="Pfam" id="PF01408"/>
    </source>
</evidence>
<keyword evidence="17" id="KW-1185">Reference proteome</keyword>
<dbReference type="PANTHER" id="PTHR31873:SF6">
    <property type="entry name" value="ASPARTATE DEHYDROGENASE DOMAIN-CONTAINING PROTEIN"/>
    <property type="match status" value="1"/>
</dbReference>
<keyword evidence="7 12" id="KW-0521">NADP</keyword>
<dbReference type="InterPro" id="IPR036291">
    <property type="entry name" value="NAD(P)-bd_dom_sf"/>
</dbReference>
<feature type="binding site" evidence="13">
    <location>
        <begin position="87"/>
        <end position="89"/>
    </location>
    <ligand>
        <name>NADP(+)</name>
        <dbReference type="ChEBI" id="CHEBI:58349"/>
    </ligand>
</feature>
<evidence type="ECO:0000256" key="4">
    <source>
        <dbReference type="ARBA" id="ARBA00012080"/>
    </source>
</evidence>
<evidence type="ECO:0000256" key="11">
    <source>
        <dbReference type="ARBA" id="ARBA00052023"/>
    </source>
</evidence>
<evidence type="ECO:0000256" key="2">
    <source>
        <dbReference type="ARBA" id="ARBA00007442"/>
    </source>
</evidence>
<dbReference type="Pfam" id="PF16654">
    <property type="entry name" value="DAPDH_C"/>
    <property type="match status" value="1"/>
</dbReference>
<dbReference type="Gene3D" id="3.40.50.720">
    <property type="entry name" value="NAD(P)-binding Rossmann-like Domain"/>
    <property type="match status" value="1"/>
</dbReference>
<dbReference type="OrthoDB" id="9774191at2"/>
<keyword evidence="8 12" id="KW-0220">Diaminopimelate biosynthesis</keyword>
<name>A0A2U2AH54_9GAMM</name>
<reference evidence="17" key="1">
    <citation type="submission" date="2018-05" db="EMBL/GenBank/DDBJ databases">
        <title>Ignatzschineria dubaiensis sp. nov., isolated from necrotic foot tissues of dromedaries (Camelus dromedarius) and associated maggots in Dubai, United Arab Emirates.</title>
        <authorList>
            <person name="Tsang C.C."/>
            <person name="Tang J.Y.M."/>
            <person name="Fong J.Y.H."/>
            <person name="Kinne J."/>
            <person name="Lee H.H."/>
            <person name="Joseph M."/>
            <person name="Jose S."/>
            <person name="Schuster R.K."/>
            <person name="Tang Y."/>
            <person name="Sivakumar S."/>
            <person name="Chen J.H.K."/>
            <person name="Teng J.L.L."/>
            <person name="Lau S.K.P."/>
            <person name="Wernery U."/>
            <person name="Woo P.C.Y."/>
        </authorList>
    </citation>
    <scope>NUCLEOTIDE SEQUENCE [LARGE SCALE GENOMIC DNA]</scope>
    <source>
        <strain evidence="17">KCTC 22644</strain>
    </source>
</reference>
<dbReference type="GO" id="GO:0009089">
    <property type="term" value="P:lysine biosynthetic process via diaminopimelate"/>
    <property type="evidence" value="ECO:0007669"/>
    <property type="project" value="UniProtKB-UniRule"/>
</dbReference>
<feature type="binding site" evidence="13">
    <location>
        <position position="250"/>
    </location>
    <ligand>
        <name>substrate</name>
    </ligand>
</feature>
<keyword evidence="6 12" id="KW-0028">Amino-acid biosynthesis</keyword>
<evidence type="ECO:0000256" key="12">
    <source>
        <dbReference type="PIRNR" id="PIRNR025648"/>
    </source>
</evidence>
<feature type="binding site" evidence="13">
    <location>
        <position position="224"/>
    </location>
    <ligand>
        <name>substrate</name>
    </ligand>
</feature>
<dbReference type="PANTHER" id="PTHR31873">
    <property type="entry name" value="L-ASPARTATE DEHYDROGENASE-RELATED"/>
    <property type="match status" value="1"/>
</dbReference>
<dbReference type="AlphaFoldDB" id="A0A2U2AH54"/>
<comment type="subunit">
    <text evidence="3 12">Homodimer.</text>
</comment>
<sequence>MSKITAAIVGYGNIGRYVLDALEAAPDFTIAGIVRRQATPIKGVDYPVVTEITELGKVDVAILCVPSRQIEQYASEILAKGIHTVDSFDIHSDITKVRAHLNDVAQKHGKSAILSAGWDPGSDSVIRALLLAAAPKGITYTNFGPGMSMGHSVAVKAIEGVKDALSVTIPIGTGKHRRMVYVETEQGVNFDTVKNTILNDDYFKNDDTIVEHVDSIDSLKDAGHGVTITRKGVSGKTDNQLFEFDMRINNPALTAQILVSSARAVTKQQPGAYTMIEIPLIDLLYGDRETLIHDLV</sequence>
<feature type="binding site" evidence="13">
    <location>
        <begin position="11"/>
        <end position="14"/>
    </location>
    <ligand>
        <name>NADP(+)</name>
        <dbReference type="ChEBI" id="CHEBI:58349"/>
    </ligand>
</feature>
<dbReference type="SUPFAM" id="SSF55347">
    <property type="entry name" value="Glyceraldehyde-3-phosphate dehydrogenase-like, C-terminal domain"/>
    <property type="match status" value="1"/>
</dbReference>
<organism evidence="16 17">
    <name type="scientific">Ignatzschineria ureiclastica</name>
    <dbReference type="NCBI Taxonomy" id="472582"/>
    <lineage>
        <taxon>Bacteria</taxon>
        <taxon>Pseudomonadati</taxon>
        <taxon>Pseudomonadota</taxon>
        <taxon>Gammaproteobacteria</taxon>
        <taxon>Cardiobacteriales</taxon>
        <taxon>Ignatzschineriaceae</taxon>
        <taxon>Ignatzschineria</taxon>
    </lineage>
</organism>
<dbReference type="EC" id="1.4.1.16" evidence="4 12"/>
<keyword evidence="10 12" id="KW-0457">Lysine biosynthesis</keyword>
<dbReference type="EMBL" id="QEWQ01000001">
    <property type="protein sequence ID" value="PWD81983.1"/>
    <property type="molecule type" value="Genomic_DNA"/>
</dbReference>
<evidence type="ECO:0000256" key="3">
    <source>
        <dbReference type="ARBA" id="ARBA00011738"/>
    </source>
</evidence>
<evidence type="ECO:0000313" key="17">
    <source>
        <dbReference type="Proteomes" id="UP000245020"/>
    </source>
</evidence>
<evidence type="ECO:0000256" key="9">
    <source>
        <dbReference type="ARBA" id="ARBA00023002"/>
    </source>
</evidence>
<proteinExistence type="inferred from homology"/>
<dbReference type="UniPathway" id="UPA00034">
    <property type="reaction ID" value="UER00026"/>
</dbReference>
<comment type="caution">
    <text evidence="16">The sequence shown here is derived from an EMBL/GenBank/DDBJ whole genome shotgun (WGS) entry which is preliminary data.</text>
</comment>
<comment type="function">
    <text evidence="12">Catalyzes the reversible NADPH-dependent reductive amination of L-2-amino-6-oxopimelate, the acyclic form of L-tetrahydrodipicolinate, to generate the meso compound, D,L-2,6-diaminopimelate.</text>
</comment>
<dbReference type="GO" id="GO:0019877">
    <property type="term" value="P:diaminopimelate biosynthetic process"/>
    <property type="evidence" value="ECO:0007669"/>
    <property type="project" value="UniProtKB-UniRule"/>
</dbReference>
<keyword evidence="13" id="KW-0547">Nucleotide-binding</keyword>
<dbReference type="CDD" id="cd02270">
    <property type="entry name" value="meso-DAPDH_N"/>
    <property type="match status" value="1"/>
</dbReference>
<evidence type="ECO:0000256" key="7">
    <source>
        <dbReference type="ARBA" id="ARBA00022857"/>
    </source>
</evidence>
<feature type="binding site" evidence="13">
    <location>
        <position position="178"/>
    </location>
    <ligand>
        <name>substrate</name>
    </ligand>
</feature>
<keyword evidence="9 12" id="KW-0560">Oxidoreductase</keyword>
<evidence type="ECO:0000256" key="6">
    <source>
        <dbReference type="ARBA" id="ARBA00022605"/>
    </source>
</evidence>
<feature type="binding site" evidence="13">
    <location>
        <position position="168"/>
    </location>
    <ligand>
        <name>substrate</name>
    </ligand>
</feature>
<feature type="domain" description="Meso-diaminopimelate D-dehydrogenase C-terminal" evidence="15">
    <location>
        <begin position="117"/>
        <end position="171"/>
    </location>
</feature>
<dbReference type="GO" id="GO:0047850">
    <property type="term" value="F:diaminopimelate dehydrogenase activity"/>
    <property type="evidence" value="ECO:0007669"/>
    <property type="project" value="UniProtKB-UniRule"/>
</dbReference>
<feature type="binding site" evidence="13">
    <location>
        <begin position="64"/>
        <end position="67"/>
    </location>
    <ligand>
        <name>NADP(+)</name>
        <dbReference type="ChEBI" id="CHEBI:58349"/>
    </ligand>
</feature>
<comment type="similarity">
    <text evidence="2 12">Belongs to the diaminopimelate dehydrogenase family.</text>
</comment>
<dbReference type="InterPro" id="IPR010190">
    <property type="entry name" value="Diaminopimelate_DH_Ddh"/>
</dbReference>